<sequence length="400" mass="45178">MKKSIWTLSSLALAASLSLGSCTEAGSKTGGAEVANKVADRLQEQPAEQPAEPEQEEQVEKVAVDRKYDDVARILAGMSIDEASEFYEVTQGAAWKAYAKKADQGWASADAKRFDELRTWAGTELAGLNEMKGDLFYPFSGPDIYYGYQFFPSAKNYHLFALEPAGNLTFMKSDDVNWMNYCNSVQNTIADFIRGGFFHTKHMKVDMARTGVLPTLLVFLVRSGNKIVNVRPVAIQADGSVAVLEGSNDFSSVRVDFLDAKTQEQKTLFYHSSDVSDAGLEKRPELYKHLEMVAANRTFTKSASYLMHRPTFSKVRELILAKAKAVFQDDTAIPYHYYNSSEWDFTFYGQYTSPIPLFKVRYQSELREVYKTQKIKDLPFSLGYHSTREHDNMMIAKRKN</sequence>
<name>H6L9C7_SAPGL</name>
<feature type="chain" id="PRO_5003604119" description="Lipoprotein" evidence="2">
    <location>
        <begin position="26"/>
        <end position="400"/>
    </location>
</feature>
<dbReference type="PROSITE" id="PS51257">
    <property type="entry name" value="PROKAR_LIPOPROTEIN"/>
    <property type="match status" value="1"/>
</dbReference>
<organism evidence="3 4">
    <name type="scientific">Saprospira grandis (strain Lewin)</name>
    <dbReference type="NCBI Taxonomy" id="984262"/>
    <lineage>
        <taxon>Bacteria</taxon>
        <taxon>Pseudomonadati</taxon>
        <taxon>Bacteroidota</taxon>
        <taxon>Saprospiria</taxon>
        <taxon>Saprospirales</taxon>
        <taxon>Saprospiraceae</taxon>
        <taxon>Saprospira</taxon>
    </lineage>
</organism>
<evidence type="ECO:0000313" key="3">
    <source>
        <dbReference type="EMBL" id="AFC24299.1"/>
    </source>
</evidence>
<dbReference type="OrthoDB" id="977906at2"/>
<feature type="region of interest" description="Disordered" evidence="1">
    <location>
        <begin position="42"/>
        <end position="61"/>
    </location>
</feature>
<evidence type="ECO:0000256" key="2">
    <source>
        <dbReference type="SAM" id="SignalP"/>
    </source>
</evidence>
<evidence type="ECO:0000256" key="1">
    <source>
        <dbReference type="SAM" id="MobiDB-lite"/>
    </source>
</evidence>
<dbReference type="HOGENOM" id="CLU_058830_0_0_10"/>
<feature type="signal peptide" evidence="2">
    <location>
        <begin position="1"/>
        <end position="25"/>
    </location>
</feature>
<evidence type="ECO:0008006" key="5">
    <source>
        <dbReference type="Google" id="ProtNLM"/>
    </source>
</evidence>
<protein>
    <recommendedName>
        <fullName evidence="5">Lipoprotein</fullName>
    </recommendedName>
</protein>
<dbReference type="AlphaFoldDB" id="H6L9C7"/>
<dbReference type="KEGG" id="sgn:SGRA_1564"/>
<evidence type="ECO:0000313" key="4">
    <source>
        <dbReference type="Proteomes" id="UP000007519"/>
    </source>
</evidence>
<keyword evidence="4" id="KW-1185">Reference proteome</keyword>
<dbReference type="eggNOG" id="ENOG502Z8XX">
    <property type="taxonomic scope" value="Bacteria"/>
</dbReference>
<keyword evidence="2" id="KW-0732">Signal</keyword>
<dbReference type="EMBL" id="CP002831">
    <property type="protein sequence ID" value="AFC24299.1"/>
    <property type="molecule type" value="Genomic_DNA"/>
</dbReference>
<dbReference type="Proteomes" id="UP000007519">
    <property type="component" value="Chromosome"/>
</dbReference>
<accession>H6L9C7</accession>
<dbReference type="STRING" id="984262.SGRA_1564"/>
<gene>
    <name evidence="3" type="ordered locus">SGRA_1564</name>
</gene>
<reference evidence="3 4" key="1">
    <citation type="journal article" date="2012" name="Stand. Genomic Sci.">
        <title>Complete genome sequencing and analysis of Saprospira grandis str. Lewin, a predatory marine bacterium.</title>
        <authorList>
            <person name="Saw J.H."/>
            <person name="Yuryev A."/>
            <person name="Kanbe M."/>
            <person name="Hou S."/>
            <person name="Young A.G."/>
            <person name="Aizawa S."/>
            <person name="Alam M."/>
        </authorList>
    </citation>
    <scope>NUCLEOTIDE SEQUENCE [LARGE SCALE GENOMIC DNA]</scope>
    <source>
        <strain evidence="3 4">Lewin</strain>
    </source>
</reference>
<proteinExistence type="predicted"/>